<keyword evidence="3" id="KW-1003">Cell membrane</keyword>
<evidence type="ECO:0000256" key="3">
    <source>
        <dbReference type="ARBA" id="ARBA00022475"/>
    </source>
</evidence>
<reference evidence="8 9" key="1">
    <citation type="submission" date="2022-10" db="EMBL/GenBank/DDBJ databases">
        <title>Alteromonas sp. chi3 Genome sequencing.</title>
        <authorList>
            <person name="Park S."/>
        </authorList>
    </citation>
    <scope>NUCLEOTIDE SEQUENCE [LARGE SCALE GENOMIC DNA]</scope>
    <source>
        <strain evidence="9">chi3</strain>
    </source>
</reference>
<evidence type="ECO:0000256" key="5">
    <source>
        <dbReference type="ARBA" id="ARBA00022989"/>
    </source>
</evidence>
<comment type="similarity">
    <text evidence="2">Belongs to the DoxX family.</text>
</comment>
<gene>
    <name evidence="8" type="ORF">OIK42_08800</name>
</gene>
<proteinExistence type="inferred from homology"/>
<evidence type="ECO:0000256" key="4">
    <source>
        <dbReference type="ARBA" id="ARBA00022692"/>
    </source>
</evidence>
<keyword evidence="9" id="KW-1185">Reference proteome</keyword>
<dbReference type="Proteomes" id="UP001218788">
    <property type="component" value="Unassembled WGS sequence"/>
</dbReference>
<dbReference type="PANTHER" id="PTHR33452">
    <property type="entry name" value="OXIDOREDUCTASE CATD-RELATED"/>
    <property type="match status" value="1"/>
</dbReference>
<evidence type="ECO:0000256" key="2">
    <source>
        <dbReference type="ARBA" id="ARBA00006679"/>
    </source>
</evidence>
<dbReference type="InterPro" id="IPR051907">
    <property type="entry name" value="DoxX-like_oxidoreductase"/>
</dbReference>
<keyword evidence="4 7" id="KW-0812">Transmembrane</keyword>
<dbReference type="Pfam" id="PF07681">
    <property type="entry name" value="DoxX"/>
    <property type="match status" value="1"/>
</dbReference>
<keyword evidence="5 7" id="KW-1133">Transmembrane helix</keyword>
<dbReference type="PANTHER" id="PTHR33452:SF19">
    <property type="entry name" value="DOXX FAMILY PROTEIN"/>
    <property type="match status" value="1"/>
</dbReference>
<dbReference type="RefSeq" id="WP_273639818.1">
    <property type="nucleotide sequence ID" value="NZ_JAQQXP010000001.1"/>
</dbReference>
<evidence type="ECO:0000256" key="7">
    <source>
        <dbReference type="SAM" id="Phobius"/>
    </source>
</evidence>
<dbReference type="EMBL" id="JAQQXP010000001">
    <property type="protein sequence ID" value="MDC8830857.1"/>
    <property type="molecule type" value="Genomic_DNA"/>
</dbReference>
<name>A0ABT5L4R8_9ALTE</name>
<accession>A0ABT5L4R8</accession>
<feature type="transmembrane region" description="Helical" evidence="7">
    <location>
        <begin position="91"/>
        <end position="109"/>
    </location>
</feature>
<dbReference type="InterPro" id="IPR032808">
    <property type="entry name" value="DoxX"/>
</dbReference>
<sequence length="211" mass="23102">MVSLIVRLNTVLNQAAGGAGGISLLLLRIYLMPVLAQAGWQKLTNLDSTADWFGNPDYGLGLPLPMVMAVLAAVTEFFGAWLLLFGLGTRLVAIPMMITMLVAMFTVHWNNGWLAIADANSWLADGTLLLNESVMASPEKLAAAKSLLAEHGHIDWLTASGNFVILNNGIEFASTYFVMLFVLFCFGGGRYVSIDYYLHQWLRQQASKKKS</sequence>
<feature type="transmembrane region" description="Helical" evidence="7">
    <location>
        <begin position="176"/>
        <end position="198"/>
    </location>
</feature>
<feature type="transmembrane region" description="Helical" evidence="7">
    <location>
        <begin position="60"/>
        <end position="84"/>
    </location>
</feature>
<organism evidence="8 9">
    <name type="scientific">Alteromonas gilva</name>
    <dbReference type="NCBI Taxonomy" id="2987522"/>
    <lineage>
        <taxon>Bacteria</taxon>
        <taxon>Pseudomonadati</taxon>
        <taxon>Pseudomonadota</taxon>
        <taxon>Gammaproteobacteria</taxon>
        <taxon>Alteromonadales</taxon>
        <taxon>Alteromonadaceae</taxon>
        <taxon>Alteromonas/Salinimonas group</taxon>
        <taxon>Alteromonas</taxon>
    </lineage>
</organism>
<feature type="transmembrane region" description="Helical" evidence="7">
    <location>
        <begin position="21"/>
        <end position="40"/>
    </location>
</feature>
<protein>
    <submittedName>
        <fullName evidence="8">DoxX family protein</fullName>
    </submittedName>
</protein>
<keyword evidence="6 7" id="KW-0472">Membrane</keyword>
<evidence type="ECO:0000256" key="6">
    <source>
        <dbReference type="ARBA" id="ARBA00023136"/>
    </source>
</evidence>
<evidence type="ECO:0000313" key="9">
    <source>
        <dbReference type="Proteomes" id="UP001218788"/>
    </source>
</evidence>
<evidence type="ECO:0000313" key="8">
    <source>
        <dbReference type="EMBL" id="MDC8830857.1"/>
    </source>
</evidence>
<comment type="subcellular location">
    <subcellularLocation>
        <location evidence="1">Cell membrane</location>
        <topology evidence="1">Multi-pass membrane protein</topology>
    </subcellularLocation>
</comment>
<evidence type="ECO:0000256" key="1">
    <source>
        <dbReference type="ARBA" id="ARBA00004651"/>
    </source>
</evidence>
<comment type="caution">
    <text evidence="8">The sequence shown here is derived from an EMBL/GenBank/DDBJ whole genome shotgun (WGS) entry which is preliminary data.</text>
</comment>